<accession>A0ABU0IJR7</accession>
<proteinExistence type="predicted"/>
<protein>
    <submittedName>
        <fullName evidence="1">Uncharacterized protein</fullName>
    </submittedName>
</protein>
<gene>
    <name evidence="1" type="ORF">QO005_004241</name>
</gene>
<name>A0ABU0IJR7_9HYPH</name>
<keyword evidence="2" id="KW-1185">Reference proteome</keyword>
<evidence type="ECO:0000313" key="1">
    <source>
        <dbReference type="EMBL" id="MDQ0457883.1"/>
    </source>
</evidence>
<organism evidence="1 2">
    <name type="scientific">Rhizobium paknamense</name>
    <dbReference type="NCBI Taxonomy" id="1206817"/>
    <lineage>
        <taxon>Bacteria</taxon>
        <taxon>Pseudomonadati</taxon>
        <taxon>Pseudomonadota</taxon>
        <taxon>Alphaproteobacteria</taxon>
        <taxon>Hyphomicrobiales</taxon>
        <taxon>Rhizobiaceae</taxon>
        <taxon>Rhizobium/Agrobacterium group</taxon>
        <taxon>Rhizobium</taxon>
    </lineage>
</organism>
<dbReference type="RefSeq" id="WP_307160024.1">
    <property type="nucleotide sequence ID" value="NZ_JAUSWH010000019.1"/>
</dbReference>
<reference evidence="1 2" key="1">
    <citation type="submission" date="2023-07" db="EMBL/GenBank/DDBJ databases">
        <title>Genomic Encyclopedia of Type Strains, Phase IV (KMG-IV): sequencing the most valuable type-strain genomes for metagenomic binning, comparative biology and taxonomic classification.</title>
        <authorList>
            <person name="Goeker M."/>
        </authorList>
    </citation>
    <scope>NUCLEOTIDE SEQUENCE [LARGE SCALE GENOMIC DNA]</scope>
    <source>
        <strain evidence="1 2">DSM 100301</strain>
    </source>
</reference>
<dbReference type="EMBL" id="JAUSWH010000019">
    <property type="protein sequence ID" value="MDQ0457883.1"/>
    <property type="molecule type" value="Genomic_DNA"/>
</dbReference>
<evidence type="ECO:0000313" key="2">
    <source>
        <dbReference type="Proteomes" id="UP001235269"/>
    </source>
</evidence>
<dbReference type="Proteomes" id="UP001235269">
    <property type="component" value="Unassembled WGS sequence"/>
</dbReference>
<comment type="caution">
    <text evidence="1">The sequence shown here is derived from an EMBL/GenBank/DDBJ whole genome shotgun (WGS) entry which is preliminary data.</text>
</comment>
<sequence length="56" mass="6012">MASGIEIAFYANVSIFHATLNLAERLNGSCISFEQQNAGNCLNSRFCSAAHRAFSG</sequence>